<dbReference type="CDD" id="cd05819">
    <property type="entry name" value="NHL"/>
    <property type="match status" value="1"/>
</dbReference>
<dbReference type="SUPFAM" id="SSF101898">
    <property type="entry name" value="NHL repeat"/>
    <property type="match status" value="1"/>
</dbReference>
<proteinExistence type="predicted"/>
<dbReference type="EMBL" id="CAJNYV010002951">
    <property type="protein sequence ID" value="CAF3517352.1"/>
    <property type="molecule type" value="Genomic_DNA"/>
</dbReference>
<evidence type="ECO:0000256" key="2">
    <source>
        <dbReference type="ARBA" id="ARBA00022737"/>
    </source>
</evidence>
<feature type="repeat" description="NHL" evidence="4">
    <location>
        <begin position="390"/>
        <end position="426"/>
    </location>
</feature>
<feature type="repeat" description="NHL" evidence="4">
    <location>
        <begin position="213"/>
        <end position="244"/>
    </location>
</feature>
<keyword evidence="2" id="KW-0677">Repeat</keyword>
<evidence type="ECO:0000313" key="8">
    <source>
        <dbReference type="Proteomes" id="UP000663865"/>
    </source>
</evidence>
<evidence type="ECO:0000313" key="6">
    <source>
        <dbReference type="EMBL" id="CAF3517352.1"/>
    </source>
</evidence>
<name>A0A818I2K1_9BILA</name>
<dbReference type="Gene3D" id="2.120.10.30">
    <property type="entry name" value="TolB, C-terminal domain"/>
    <property type="match status" value="2"/>
</dbReference>
<evidence type="ECO:0000256" key="4">
    <source>
        <dbReference type="PROSITE-ProRule" id="PRU00504"/>
    </source>
</evidence>
<evidence type="ECO:0000313" key="7">
    <source>
        <dbReference type="EMBL" id="CAF4707291.1"/>
    </source>
</evidence>
<feature type="signal peptide" evidence="5">
    <location>
        <begin position="1"/>
        <end position="21"/>
    </location>
</feature>
<protein>
    <submittedName>
        <fullName evidence="6">Uncharacterized protein</fullName>
    </submittedName>
</protein>
<dbReference type="Proteomes" id="UP000663838">
    <property type="component" value="Unassembled WGS sequence"/>
</dbReference>
<dbReference type="EMBL" id="CAJOBS010001242">
    <property type="protein sequence ID" value="CAF4707291.1"/>
    <property type="molecule type" value="Genomic_DNA"/>
</dbReference>
<dbReference type="PROSITE" id="PS51125">
    <property type="entry name" value="NHL"/>
    <property type="match status" value="3"/>
</dbReference>
<evidence type="ECO:0000256" key="3">
    <source>
        <dbReference type="ARBA" id="ARBA00023180"/>
    </source>
</evidence>
<keyword evidence="1 5" id="KW-0732">Signal</keyword>
<organism evidence="6 8">
    <name type="scientific">Rotaria socialis</name>
    <dbReference type="NCBI Taxonomy" id="392032"/>
    <lineage>
        <taxon>Eukaryota</taxon>
        <taxon>Metazoa</taxon>
        <taxon>Spiralia</taxon>
        <taxon>Gnathifera</taxon>
        <taxon>Rotifera</taxon>
        <taxon>Eurotatoria</taxon>
        <taxon>Bdelloidea</taxon>
        <taxon>Philodinida</taxon>
        <taxon>Philodinidae</taxon>
        <taxon>Rotaria</taxon>
    </lineage>
</organism>
<evidence type="ECO:0000256" key="5">
    <source>
        <dbReference type="SAM" id="SignalP"/>
    </source>
</evidence>
<dbReference type="PANTHER" id="PTHR10680:SF14">
    <property type="entry name" value="PEPTIDYL-GLYCINE ALPHA-AMIDATING MONOOXYGENASE"/>
    <property type="match status" value="1"/>
</dbReference>
<feature type="chain" id="PRO_5036233250" evidence="5">
    <location>
        <begin position="22"/>
        <end position="430"/>
    </location>
</feature>
<evidence type="ECO:0000256" key="1">
    <source>
        <dbReference type="ARBA" id="ARBA00022729"/>
    </source>
</evidence>
<feature type="repeat" description="NHL" evidence="4">
    <location>
        <begin position="151"/>
        <end position="194"/>
    </location>
</feature>
<dbReference type="AlphaFoldDB" id="A0A818I2K1"/>
<dbReference type="PANTHER" id="PTHR10680">
    <property type="entry name" value="PEPTIDYL-GLYCINE ALPHA-AMIDATING MONOOXYGENASE"/>
    <property type="match status" value="1"/>
</dbReference>
<dbReference type="Pfam" id="PF01436">
    <property type="entry name" value="NHL"/>
    <property type="match status" value="3"/>
</dbReference>
<dbReference type="InterPro" id="IPR001258">
    <property type="entry name" value="NHL_repeat"/>
</dbReference>
<keyword evidence="3" id="KW-0325">Glycoprotein</keyword>
<comment type="caution">
    <text evidence="6">The sequence shown here is derived from an EMBL/GenBank/DDBJ whole genome shotgun (WGS) entry which is preliminary data.</text>
</comment>
<sequence>MQMMIMVTKFCFVLILASLSAIQVHSNFQSCQGKSQYDQCSTNGVCGCLHTANNANNSICAFLWVTCSELVGCASPNNMCYQPDHICIHHPRCFDGPMCYPLSKTKEDICPSIIMTTSTTTMSTSTTTLAPKPIDGICENAVWSTNGTSVAGRSDGLGSALNRLYGPWGLYVDENEVVYVADSKNHRIVKWEPGATAGQIVAGGKGSGNSSDQFNHPSDVVVDRDGTIYISDTENRRIQQWTRGAKNGKTVIKDVSSPVGITRDQQGLLYVCDWEKGEVRKWRVGATAGQIVVSRLGGPRFIFIDQNQSIYVAEQRRDRVVKVNDAIVTQPSILAGVSLGDNLNQLWSPYSVIVDASGTLYIADTNNHRIMRWARGAQFGKIIAGGRGMGSRYDQLSYPHDLSFDLNGNLYVVDYGNHRVQKFVIDKSLC</sequence>
<dbReference type="InterPro" id="IPR011042">
    <property type="entry name" value="6-blade_b-propeller_TolB-like"/>
</dbReference>
<reference evidence="6" key="1">
    <citation type="submission" date="2021-02" db="EMBL/GenBank/DDBJ databases">
        <authorList>
            <person name="Nowell W R."/>
        </authorList>
    </citation>
    <scope>NUCLEOTIDE SEQUENCE</scope>
</reference>
<dbReference type="Proteomes" id="UP000663865">
    <property type="component" value="Unassembled WGS sequence"/>
</dbReference>
<accession>A0A818I2K1</accession>
<gene>
    <name evidence="6" type="ORF">KIK155_LOCUS16720</name>
    <name evidence="7" type="ORF">TOA249_LOCUS17432</name>
</gene>